<feature type="compositionally biased region" description="Polar residues" evidence="2">
    <location>
        <begin position="990"/>
        <end position="1007"/>
    </location>
</feature>
<accession>A0A6G0WMH3</accession>
<dbReference type="VEuPathDB" id="FungiDB:AeMF1_000443"/>
<keyword evidence="4" id="KW-1185">Reference proteome</keyword>
<feature type="coiled-coil region" evidence="1">
    <location>
        <begin position="392"/>
        <end position="426"/>
    </location>
</feature>
<proteinExistence type="predicted"/>
<feature type="region of interest" description="Disordered" evidence="2">
    <location>
        <begin position="889"/>
        <end position="1007"/>
    </location>
</feature>
<gene>
    <name evidence="3" type="ORF">Ae201684_013520</name>
</gene>
<feature type="region of interest" description="Disordered" evidence="2">
    <location>
        <begin position="1357"/>
        <end position="1425"/>
    </location>
</feature>
<dbReference type="Proteomes" id="UP000481153">
    <property type="component" value="Unassembled WGS sequence"/>
</dbReference>
<feature type="compositionally biased region" description="Low complexity" evidence="2">
    <location>
        <begin position="1406"/>
        <end position="1416"/>
    </location>
</feature>
<evidence type="ECO:0000256" key="1">
    <source>
        <dbReference type="SAM" id="Coils"/>
    </source>
</evidence>
<protein>
    <submittedName>
        <fullName evidence="3">Uncharacterized protein</fullName>
    </submittedName>
</protein>
<keyword evidence="1" id="KW-0175">Coiled coil</keyword>
<dbReference type="EMBL" id="VJMJ01000175">
    <property type="protein sequence ID" value="KAF0728555.1"/>
    <property type="molecule type" value="Genomic_DNA"/>
</dbReference>
<feature type="compositionally biased region" description="Basic residues" evidence="2">
    <location>
        <begin position="889"/>
        <end position="902"/>
    </location>
</feature>
<name>A0A6G0WMH3_9STRA</name>
<feature type="region of interest" description="Disordered" evidence="2">
    <location>
        <begin position="160"/>
        <end position="185"/>
    </location>
</feature>
<evidence type="ECO:0000313" key="3">
    <source>
        <dbReference type="EMBL" id="KAF0728555.1"/>
    </source>
</evidence>
<feature type="compositionally biased region" description="Low complexity" evidence="2">
    <location>
        <begin position="960"/>
        <end position="971"/>
    </location>
</feature>
<comment type="caution">
    <text evidence="3">The sequence shown here is derived from an EMBL/GenBank/DDBJ whole genome shotgun (WGS) entry which is preliminary data.</text>
</comment>
<feature type="coiled-coil region" evidence="1">
    <location>
        <begin position="516"/>
        <end position="550"/>
    </location>
</feature>
<feature type="compositionally biased region" description="Low complexity" evidence="2">
    <location>
        <begin position="910"/>
        <end position="919"/>
    </location>
</feature>
<feature type="region of interest" description="Disordered" evidence="2">
    <location>
        <begin position="474"/>
        <end position="493"/>
    </location>
</feature>
<evidence type="ECO:0000313" key="4">
    <source>
        <dbReference type="Proteomes" id="UP000481153"/>
    </source>
</evidence>
<reference evidence="3 4" key="1">
    <citation type="submission" date="2019-07" db="EMBL/GenBank/DDBJ databases">
        <title>Genomics analysis of Aphanomyces spp. identifies a new class of oomycete effector associated with host adaptation.</title>
        <authorList>
            <person name="Gaulin E."/>
        </authorList>
    </citation>
    <scope>NUCLEOTIDE SEQUENCE [LARGE SCALE GENOMIC DNA]</scope>
    <source>
        <strain evidence="3 4">ATCC 201684</strain>
    </source>
</reference>
<evidence type="ECO:0000256" key="2">
    <source>
        <dbReference type="SAM" id="MobiDB-lite"/>
    </source>
</evidence>
<feature type="compositionally biased region" description="Basic and acidic residues" evidence="2">
    <location>
        <begin position="972"/>
        <end position="981"/>
    </location>
</feature>
<organism evidence="3 4">
    <name type="scientific">Aphanomyces euteiches</name>
    <dbReference type="NCBI Taxonomy" id="100861"/>
    <lineage>
        <taxon>Eukaryota</taxon>
        <taxon>Sar</taxon>
        <taxon>Stramenopiles</taxon>
        <taxon>Oomycota</taxon>
        <taxon>Saprolegniomycetes</taxon>
        <taxon>Saprolegniales</taxon>
        <taxon>Verrucalvaceae</taxon>
        <taxon>Aphanomyces</taxon>
    </lineage>
</organism>
<dbReference type="Gene3D" id="6.10.250.1080">
    <property type="match status" value="1"/>
</dbReference>
<sequence>MATPPPTSTTPQQFVTSRPQAALEEHTLLGKARQTLLAQVVGLENPAMATFVQSFFDTTLADAIQERETKYVNTMTEVFRQEMKERNDALAKLSTKISQLESRVVEGDQTASVLHAKLDRRNHEMDVLRRTHFKELLMLREMVTKQKTDTRTLKALEDALAVGRSSNNEGDDGTPGDSPRRNSASLSIEARLELLKIDVDKRKKFNDALRDERDKWQQRAVEAMEQVEALKSVLHTKRDANSSGDPHLSTAYLSLSPSSSPWWAGGPEGGMHERDAIETAIANHELTSDDVASALIEVLGTVDVWPALGALMQQAPDGPAACGFASLLGSPLALVMGRHPSWSSSSPSADGDAARLDEKEQADEANLLLNNTQCSKCHGTGFVDANEVAAEADSERERVKALLKTVDSLREELQACQTRVVDLEIAHDEVESAKRALVASVAEYQTTLNNAHAQVAADAKAREDARLALEQSKKHIATQTSDGAVDSKPLNGGRRHAAIARQASAPTEAELGILSRAALEDLLAEKCTAINELEAAQLRQVDNIAELQRQVVENADKLTSFHRAADTAQQLLRQEITVLKDTLASIQSQSSVAMLEKQATLSSFLAKTKTDHMMNRPVHFESTMPPRDASRASLMVINQTQEAKLLEAIEWSDVDVQAEELAQSTAEAACRAEAELDDLPLCFIKEDARVDEVPLPDEVTDLKDRIQTMQVEAEAAKTSSRKMHTVQMSRIVTLSSHLSKLASEMLVLRKKSSAEIAFWKTECEKQDQAMQCLVTEFNLYKSTHRIQAENSIMESLVQASQEASWHRHGPKATAFIADLQEACRSSPGDPVLAKFALFGEKIQVMHDDNNDEYNGSGGSGNGGGCRMFLALKGIYDAWQDKQSASPRKLLKKYKSKGVKHGKTTTQLIDPAASPATSPEASKRMSVGPSSPSRDQGSRRTSSKSKRLSTIFSKHAMGMDSPPSSSSSPEKGSSPDKWEKSSPQRRRMHGSASSSPTGGSLASPTGTLSASVKVPPAFPLTAVDELVDTNSRAPQVDVPSPLDDMAMPPLSSFTAKQEHANLEVTTVDTPSSAMLASDDGHIAFDLPPADPRRHMPPQIQQQQLQQQPKELQYLKSLALNRRETLASLAMSQWALLVLKLQVESMHARAHEMKERRVRFNRPHVAMQSMSELMHHGIQRREQALAETRQRFEQLRDRLKHVNLCILHATSIVFYDDLPSNNRKGRRRYHLPGSSGFRRSELLDMSVVDLSHLPPSQQIPTSHFPIPMENNNTATPPPEPATGPATALLSPFKMQKRFPNRTTKFLQDSRAHDHSLVHVTKLVYPKSAGPIRSTAVALFSQKQSIAVIGHGAIEAIDGATHPSTETTHGVLGTMQVRVKTSKPRDDEDRRPHRPRSTPTYLSRTMAIRQSPRQQRSQQVEYYTFVDR</sequence>
<feature type="coiled-coil region" evidence="1">
    <location>
        <begin position="206"/>
        <end position="233"/>
    </location>
</feature>